<dbReference type="AlphaFoldDB" id="A0A7J7MEZ4"/>
<gene>
    <name evidence="1" type="ORF">GIB67_003631</name>
</gene>
<dbReference type="PANTHER" id="PTHR47052">
    <property type="entry name" value="CONSERVED SERINE PROLINE-RICH PROTEIN (AFU_ORTHOLOGUE AFUA_2G01790)"/>
    <property type="match status" value="1"/>
</dbReference>
<dbReference type="Proteomes" id="UP000541444">
    <property type="component" value="Unassembled WGS sequence"/>
</dbReference>
<accession>A0A7J7MEZ4</accession>
<evidence type="ECO:0000313" key="2">
    <source>
        <dbReference type="Proteomes" id="UP000541444"/>
    </source>
</evidence>
<evidence type="ECO:0000313" key="1">
    <source>
        <dbReference type="EMBL" id="KAF6153441.1"/>
    </source>
</evidence>
<keyword evidence="2" id="KW-1185">Reference proteome</keyword>
<dbReference type="CDD" id="cd00030">
    <property type="entry name" value="C2"/>
    <property type="match status" value="1"/>
</dbReference>
<dbReference type="Gene3D" id="2.60.40.150">
    <property type="entry name" value="C2 domain"/>
    <property type="match status" value="1"/>
</dbReference>
<dbReference type="InterPro" id="IPR004158">
    <property type="entry name" value="DUF247_pln"/>
</dbReference>
<dbReference type="SUPFAM" id="SSF49562">
    <property type="entry name" value="C2 domain (Calcium/lipid-binding domain, CaLB)"/>
    <property type="match status" value="1"/>
</dbReference>
<protein>
    <recommendedName>
        <fullName evidence="3">C2 domain-containing protein</fullName>
    </recommendedName>
</protein>
<comment type="caution">
    <text evidence="1">The sequence shown here is derived from an EMBL/GenBank/DDBJ whole genome shotgun (WGS) entry which is preliminary data.</text>
</comment>
<dbReference type="Pfam" id="PF03140">
    <property type="entry name" value="DUF247"/>
    <property type="match status" value="1"/>
</dbReference>
<dbReference type="PANTHER" id="PTHR47052:SF3">
    <property type="entry name" value="INGRESSION PROTEIN 1"/>
    <property type="match status" value="1"/>
</dbReference>
<dbReference type="InterPro" id="IPR035892">
    <property type="entry name" value="C2_domain_sf"/>
</dbReference>
<sequence>MHRVKMIFEDNKARIMKEFFDIDVYERDNVALGTNESVCRGTSNQGEDTIWTEDRFMSPFICGGKNPIFREDFVFTLIEGIQEMDVVVWNSHNFSSDTFICTGRVQLHKVISEGSDDSTWPLQTKTGRNSGEIRLKMHYPNAKRHDPITAPSPQHYAVPVEHHVPPYGAPLPGFPPFYPHHQPITHPPQEYGPYLGRSSSQAASSYVHGSYPEVYAPPRYLLLPKLFLLERLITKQSEHRNGCCFNKELLSWYLITLKLKETVEAGVSKCQEYPTPTGNLSLVSSQQQANPWKNSVEVGSDNDDEPDDKSYVPQIVSLGPYHYGKKRLREMDRHKWRSFNQVLKRTKQDVRIYFNSMKELEEKARACYEGTITLSSNEFVEMMVLDGCFVLELFRGAAGGFKELGYSRNDPCLRCEVSCILFSVT</sequence>
<dbReference type="OrthoDB" id="1749033at2759"/>
<reference evidence="1 2" key="1">
    <citation type="journal article" date="2020" name="IScience">
        <title>Genome Sequencing of the Endangered Kingdonia uniflora (Circaeasteraceae, Ranunculales) Reveals Potential Mechanisms of Evolutionary Specialization.</title>
        <authorList>
            <person name="Sun Y."/>
            <person name="Deng T."/>
            <person name="Zhang A."/>
            <person name="Moore M.J."/>
            <person name="Landis J.B."/>
            <person name="Lin N."/>
            <person name="Zhang H."/>
            <person name="Zhang X."/>
            <person name="Huang J."/>
            <person name="Zhang X."/>
            <person name="Sun H."/>
            <person name="Wang H."/>
        </authorList>
    </citation>
    <scope>NUCLEOTIDE SEQUENCE [LARGE SCALE GENOMIC DNA]</scope>
    <source>
        <strain evidence="1">TB1705</strain>
        <tissue evidence="1">Leaf</tissue>
    </source>
</reference>
<organism evidence="1 2">
    <name type="scientific">Kingdonia uniflora</name>
    <dbReference type="NCBI Taxonomy" id="39325"/>
    <lineage>
        <taxon>Eukaryota</taxon>
        <taxon>Viridiplantae</taxon>
        <taxon>Streptophyta</taxon>
        <taxon>Embryophyta</taxon>
        <taxon>Tracheophyta</taxon>
        <taxon>Spermatophyta</taxon>
        <taxon>Magnoliopsida</taxon>
        <taxon>Ranunculales</taxon>
        <taxon>Circaeasteraceae</taxon>
        <taxon>Kingdonia</taxon>
    </lineage>
</organism>
<proteinExistence type="predicted"/>
<name>A0A7J7MEZ4_9MAGN</name>
<dbReference type="EMBL" id="JACGCM010001564">
    <property type="protein sequence ID" value="KAF6153441.1"/>
    <property type="molecule type" value="Genomic_DNA"/>
</dbReference>
<dbReference type="InterPro" id="IPR052981">
    <property type="entry name" value="Ingression_C2_domain"/>
</dbReference>
<evidence type="ECO:0008006" key="3">
    <source>
        <dbReference type="Google" id="ProtNLM"/>
    </source>
</evidence>